<dbReference type="EMBL" id="JAOPJF010000052">
    <property type="protein sequence ID" value="KAK1142251.1"/>
    <property type="molecule type" value="Genomic_DNA"/>
</dbReference>
<evidence type="ECO:0000313" key="2">
    <source>
        <dbReference type="Proteomes" id="UP001177260"/>
    </source>
</evidence>
<keyword evidence="2" id="KW-1185">Reference proteome</keyword>
<organism evidence="1 2">
    <name type="scientific">Aspergillus melleus</name>
    <dbReference type="NCBI Taxonomy" id="138277"/>
    <lineage>
        <taxon>Eukaryota</taxon>
        <taxon>Fungi</taxon>
        <taxon>Dikarya</taxon>
        <taxon>Ascomycota</taxon>
        <taxon>Pezizomycotina</taxon>
        <taxon>Eurotiomycetes</taxon>
        <taxon>Eurotiomycetidae</taxon>
        <taxon>Eurotiales</taxon>
        <taxon>Aspergillaceae</taxon>
        <taxon>Aspergillus</taxon>
        <taxon>Aspergillus subgen. Circumdati</taxon>
    </lineage>
</organism>
<sequence>MTRIAILECDTPIDPVKDRYGSYGDMFQRLLNTSLASLGNANTTLELTKWDVVENSVFPDPEEFDALLLTGSSGSALAPVPMNVTDSVEHDAFANTPWIVELTNYVQQTHQHKKPIIGICFGHQIIARALGARVGRSDAGWEVSVEEISMSDTGKQLFSRDTFSLHQMHRDIAYEIPAGCVNLGSTPICEVQGLYIPGRILTVQGHPEYDGFVITSLLEARYKTGIFDEGTFHSGMERAGKPHDGVLFGEAVWRFILS</sequence>
<protein>
    <submittedName>
        <fullName evidence="1">Uncharacterized protein</fullName>
    </submittedName>
</protein>
<comment type="caution">
    <text evidence="1">The sequence shown here is derived from an EMBL/GenBank/DDBJ whole genome shotgun (WGS) entry which is preliminary data.</text>
</comment>
<dbReference type="Proteomes" id="UP001177260">
    <property type="component" value="Unassembled WGS sequence"/>
</dbReference>
<accession>A0ACC3AWF5</accession>
<evidence type="ECO:0000313" key="1">
    <source>
        <dbReference type="EMBL" id="KAK1142251.1"/>
    </source>
</evidence>
<proteinExistence type="predicted"/>
<gene>
    <name evidence="1" type="ORF">N8T08_007995</name>
</gene>
<name>A0ACC3AWF5_9EURO</name>
<reference evidence="1 2" key="1">
    <citation type="journal article" date="2023" name="ACS Omega">
        <title>Identification of the Neoaspergillic Acid Biosynthesis Gene Cluster by Establishing an In Vitro CRISPR-Ribonucleoprotein Genetic System in Aspergillus melleus.</title>
        <authorList>
            <person name="Yuan B."/>
            <person name="Grau M.F."/>
            <person name="Murata R.M."/>
            <person name="Torok T."/>
            <person name="Venkateswaran K."/>
            <person name="Stajich J.E."/>
            <person name="Wang C.C.C."/>
        </authorList>
    </citation>
    <scope>NUCLEOTIDE SEQUENCE [LARGE SCALE GENOMIC DNA]</scope>
    <source>
        <strain evidence="1 2">IMV 1140</strain>
    </source>
</reference>